<sequence>MTVQRARDSLLPRALGPLVPGAVVRGPERRAGRPRLYLTVDDGPDPEGTPRWLDALARHDARAVFFLSGPAAARHPALVRQIVEAGHRVGNHGWDHVSAWRAAPARVRAGFERAERVLEDVASGAVRDVRPPYGRVTPGLVRWCRADRKPASGAGRRLVLWDLMPGDFLARSPEALAAETVALARPGGVAVFHDGAPAERAAAALDLALPRLAAAGWQFPALPPAP</sequence>
<dbReference type="InterPro" id="IPR050248">
    <property type="entry name" value="Polysacc_deacetylase_ArnD"/>
</dbReference>
<protein>
    <submittedName>
        <fullName evidence="2">Polysaccharide deacetylase family protein</fullName>
    </submittedName>
</protein>
<gene>
    <name evidence="2" type="ORF">RM540_01960</name>
</gene>
<dbReference type="Proteomes" id="UP001267426">
    <property type="component" value="Unassembled WGS sequence"/>
</dbReference>
<evidence type="ECO:0000259" key="1">
    <source>
        <dbReference type="PROSITE" id="PS51677"/>
    </source>
</evidence>
<evidence type="ECO:0000313" key="3">
    <source>
        <dbReference type="Proteomes" id="UP001267426"/>
    </source>
</evidence>
<dbReference type="SUPFAM" id="SSF88713">
    <property type="entry name" value="Glycoside hydrolase/deacetylase"/>
    <property type="match status" value="1"/>
</dbReference>
<reference evidence="2 3" key="1">
    <citation type="submission" date="2023-09" db="EMBL/GenBank/DDBJ databases">
        <authorList>
            <person name="Rey-Velasco X."/>
        </authorList>
    </citation>
    <scope>NUCLEOTIDE SEQUENCE [LARGE SCALE GENOMIC DNA]</scope>
    <source>
        <strain evidence="2 3">F394</strain>
    </source>
</reference>
<dbReference type="InterPro" id="IPR011330">
    <property type="entry name" value="Glyco_hydro/deAcase_b/a-brl"/>
</dbReference>
<evidence type="ECO:0000313" key="2">
    <source>
        <dbReference type="EMBL" id="MDT0630500.1"/>
    </source>
</evidence>
<dbReference type="InterPro" id="IPR002509">
    <property type="entry name" value="NODB_dom"/>
</dbReference>
<proteinExistence type="predicted"/>
<keyword evidence="3" id="KW-1185">Reference proteome</keyword>
<organism evidence="2 3">
    <name type="scientific">Rubrivirga litoralis</name>
    <dbReference type="NCBI Taxonomy" id="3075598"/>
    <lineage>
        <taxon>Bacteria</taxon>
        <taxon>Pseudomonadati</taxon>
        <taxon>Rhodothermota</taxon>
        <taxon>Rhodothermia</taxon>
        <taxon>Rhodothermales</taxon>
        <taxon>Rubricoccaceae</taxon>
        <taxon>Rubrivirga</taxon>
    </lineage>
</organism>
<dbReference type="PANTHER" id="PTHR10587:SF137">
    <property type="entry name" value="4-DEOXY-4-FORMAMIDO-L-ARABINOSE-PHOSPHOUNDECAPRENOL DEFORMYLASE ARND-RELATED"/>
    <property type="match status" value="1"/>
</dbReference>
<comment type="caution">
    <text evidence="2">The sequence shown here is derived from an EMBL/GenBank/DDBJ whole genome shotgun (WGS) entry which is preliminary data.</text>
</comment>
<dbReference type="PANTHER" id="PTHR10587">
    <property type="entry name" value="GLYCOSYL TRANSFERASE-RELATED"/>
    <property type="match status" value="1"/>
</dbReference>
<dbReference type="RefSeq" id="WP_311661635.1">
    <property type="nucleotide sequence ID" value="NZ_JAVRHT010000002.1"/>
</dbReference>
<accession>A0ABU3BMP7</accession>
<name>A0ABU3BMP7_9BACT</name>
<dbReference type="Gene3D" id="3.20.20.370">
    <property type="entry name" value="Glycoside hydrolase/deacetylase"/>
    <property type="match status" value="1"/>
</dbReference>
<feature type="domain" description="NodB homology" evidence="1">
    <location>
        <begin position="34"/>
        <end position="220"/>
    </location>
</feature>
<dbReference type="PROSITE" id="PS51677">
    <property type="entry name" value="NODB"/>
    <property type="match status" value="1"/>
</dbReference>
<dbReference type="EMBL" id="JAVRHT010000002">
    <property type="protein sequence ID" value="MDT0630500.1"/>
    <property type="molecule type" value="Genomic_DNA"/>
</dbReference>
<dbReference type="Pfam" id="PF01522">
    <property type="entry name" value="Polysacc_deac_1"/>
    <property type="match status" value="1"/>
</dbReference>